<dbReference type="InterPro" id="IPR038659">
    <property type="entry name" value="AOX_sf"/>
</dbReference>
<dbReference type="Proteomes" id="UP000051530">
    <property type="component" value="Unassembled WGS sequence"/>
</dbReference>
<evidence type="ECO:0000256" key="11">
    <source>
        <dbReference type="ARBA" id="ARBA00023136"/>
    </source>
</evidence>
<evidence type="ECO:0000256" key="10">
    <source>
        <dbReference type="ARBA" id="ARBA00023004"/>
    </source>
</evidence>
<dbReference type="GO" id="GO:0016020">
    <property type="term" value="C:membrane"/>
    <property type="evidence" value="ECO:0007669"/>
    <property type="project" value="UniProtKB-SubCell"/>
</dbReference>
<evidence type="ECO:0000256" key="9">
    <source>
        <dbReference type="ARBA" id="ARBA00023002"/>
    </source>
</evidence>
<dbReference type="GO" id="GO:0005739">
    <property type="term" value="C:mitochondrion"/>
    <property type="evidence" value="ECO:0007669"/>
    <property type="project" value="TreeGrafter"/>
</dbReference>
<dbReference type="PANTHER" id="PTHR31803:SF3">
    <property type="entry name" value="ALTERNATIVE OXIDASE"/>
    <property type="match status" value="1"/>
</dbReference>
<keyword evidence="14" id="KW-1185">Reference proteome</keyword>
<dbReference type="GO" id="GO:0010230">
    <property type="term" value="P:alternative respiration"/>
    <property type="evidence" value="ECO:0007669"/>
    <property type="project" value="TreeGrafter"/>
</dbReference>
<evidence type="ECO:0000256" key="3">
    <source>
        <dbReference type="ARBA" id="ARBA00022448"/>
    </source>
</evidence>
<keyword evidence="3" id="KW-0813">Transport</keyword>
<dbReference type="AlphaFoldDB" id="A0A0R0LSL5"/>
<name>A0A0R0LSL5_9MICR</name>
<evidence type="ECO:0000256" key="2">
    <source>
        <dbReference type="ARBA" id="ARBA00008388"/>
    </source>
</evidence>
<dbReference type="Gene3D" id="1.20.1260.140">
    <property type="entry name" value="Alternative oxidase"/>
    <property type="match status" value="1"/>
</dbReference>
<keyword evidence="4 12" id="KW-0679">Respiratory chain</keyword>
<comment type="similarity">
    <text evidence="2 12">Belongs to the alternative oxidase family.</text>
</comment>
<gene>
    <name evidence="13" type="ORF">M153_5552000405</name>
</gene>
<keyword evidence="11 12" id="KW-0472">Membrane</keyword>
<dbReference type="InterPro" id="IPR002680">
    <property type="entry name" value="AOX"/>
</dbReference>
<keyword evidence="7 12" id="KW-0249">Electron transport</keyword>
<keyword evidence="8" id="KW-1133">Transmembrane helix</keyword>
<evidence type="ECO:0000256" key="4">
    <source>
        <dbReference type="ARBA" id="ARBA00022660"/>
    </source>
</evidence>
<proteinExistence type="inferred from homology"/>
<dbReference type="OrthoDB" id="16906at2759"/>
<dbReference type="EC" id="1.-.-.-" evidence="12"/>
<dbReference type="GO" id="GO:0009916">
    <property type="term" value="F:alternative oxidase activity"/>
    <property type="evidence" value="ECO:0007669"/>
    <property type="project" value="UniProtKB-UniRule"/>
</dbReference>
<sequence length="294" mass="34001">MLQKLDDNGKETPLSLSKTSLIDVNDNFHRPVLMFKNSSENLFSSAPFARDIAREIEQKISNNGKIKTFDFSKKFTTDDLKNYECDWTKHVKPTNLSESVAYAVVRTLRTIADVYFAGNYVRRAVILETVAAIPGIVGGLFRHLYSLRNLKDNGETIKKLVDEAENERQHLLTFLEVLKPNLFDRFVIKFTQLWFFNAYMIFYFLAPKTAHRFVGYLEEEAIRSYTCFEDKILNGDIYNYPAPEISKKYWNLPTDAKLLDVVRAVRADEAEHRDVNHHMADDPNFSLGTNHVDL</sequence>
<evidence type="ECO:0000256" key="1">
    <source>
        <dbReference type="ARBA" id="ARBA00004370"/>
    </source>
</evidence>
<organism evidence="13 14">
    <name type="scientific">Pseudoloma neurophilia</name>
    <dbReference type="NCBI Taxonomy" id="146866"/>
    <lineage>
        <taxon>Eukaryota</taxon>
        <taxon>Fungi</taxon>
        <taxon>Fungi incertae sedis</taxon>
        <taxon>Microsporidia</taxon>
        <taxon>Pseudoloma</taxon>
    </lineage>
</organism>
<keyword evidence="6 12" id="KW-0479">Metal-binding</keyword>
<keyword evidence="5 12" id="KW-0812">Transmembrane</keyword>
<accession>A0A0R0LSL5</accession>
<dbReference type="EMBL" id="LGUB01000900">
    <property type="protein sequence ID" value="KRH92476.1"/>
    <property type="molecule type" value="Genomic_DNA"/>
</dbReference>
<dbReference type="GO" id="GO:0046872">
    <property type="term" value="F:metal ion binding"/>
    <property type="evidence" value="ECO:0007669"/>
    <property type="project" value="UniProtKB-UniRule"/>
</dbReference>
<keyword evidence="9 12" id="KW-0560">Oxidoreductase</keyword>
<evidence type="ECO:0000256" key="5">
    <source>
        <dbReference type="ARBA" id="ARBA00022692"/>
    </source>
</evidence>
<dbReference type="PANTHER" id="PTHR31803">
    <property type="entry name" value="ALTERNATIVE OXIDASE"/>
    <property type="match status" value="1"/>
</dbReference>
<evidence type="ECO:0000256" key="12">
    <source>
        <dbReference type="RuleBase" id="RU003779"/>
    </source>
</evidence>
<evidence type="ECO:0000313" key="13">
    <source>
        <dbReference type="EMBL" id="KRH92476.1"/>
    </source>
</evidence>
<evidence type="ECO:0000256" key="6">
    <source>
        <dbReference type="ARBA" id="ARBA00022723"/>
    </source>
</evidence>
<dbReference type="VEuPathDB" id="MicrosporidiaDB:M153_5552000405"/>
<reference evidence="13 14" key="1">
    <citation type="submission" date="2015-07" db="EMBL/GenBank/DDBJ databases">
        <title>The genome of Pseudoloma neurophilia, a relevant intracellular parasite of the zebrafish.</title>
        <authorList>
            <person name="Ndikumana S."/>
            <person name="Pelin A."/>
            <person name="Sanders J."/>
            <person name="Corradi N."/>
        </authorList>
    </citation>
    <scope>NUCLEOTIDE SEQUENCE [LARGE SCALE GENOMIC DNA]</scope>
    <source>
        <strain evidence="13 14">MK1</strain>
    </source>
</reference>
<protein>
    <recommendedName>
        <fullName evidence="12">Alternative oxidase</fullName>
        <ecNumber evidence="12">1.-.-.-</ecNumber>
    </recommendedName>
</protein>
<keyword evidence="10 12" id="KW-0408">Iron</keyword>
<evidence type="ECO:0000313" key="14">
    <source>
        <dbReference type="Proteomes" id="UP000051530"/>
    </source>
</evidence>
<evidence type="ECO:0000256" key="8">
    <source>
        <dbReference type="ARBA" id="ARBA00022989"/>
    </source>
</evidence>
<dbReference type="Pfam" id="PF01786">
    <property type="entry name" value="AOX"/>
    <property type="match status" value="1"/>
</dbReference>
<comment type="subcellular location">
    <subcellularLocation>
        <location evidence="1">Membrane</location>
    </subcellularLocation>
</comment>
<dbReference type="GO" id="GO:0098803">
    <property type="term" value="C:respiratory chain complex"/>
    <property type="evidence" value="ECO:0007669"/>
    <property type="project" value="UniProtKB-UniRule"/>
</dbReference>
<evidence type="ECO:0000256" key="7">
    <source>
        <dbReference type="ARBA" id="ARBA00022982"/>
    </source>
</evidence>
<comment type="cofactor">
    <cofactor evidence="12">
        <name>Fe cation</name>
        <dbReference type="ChEBI" id="CHEBI:24875"/>
    </cofactor>
    <text evidence="12">Binds 2 iron ions per subunit.</text>
</comment>
<comment type="caution">
    <text evidence="13">The sequence shown here is derived from an EMBL/GenBank/DDBJ whole genome shotgun (WGS) entry which is preliminary data.</text>
</comment>